<dbReference type="Proteomes" id="UP001333110">
    <property type="component" value="Unassembled WGS sequence"/>
</dbReference>
<dbReference type="AlphaFoldDB" id="A0AAN7NVF5"/>
<gene>
    <name evidence="1" type="ORF">QYF61_015447</name>
</gene>
<protein>
    <submittedName>
        <fullName evidence="1">Uncharacterized protein</fullName>
    </submittedName>
</protein>
<evidence type="ECO:0000313" key="2">
    <source>
        <dbReference type="Proteomes" id="UP001333110"/>
    </source>
</evidence>
<sequence length="128" mass="14389">MGVTLANLQSTGTSPVSQDCWYMMERGLVSSSASSFSTLRAALNPFIPQSVLIMVPVLTQVKDLALGLVELHEVHMGPIFKPVKVPLDGIREGVFNPTDYIINKDIEQYWSHYRPLRDTTCYQFQFGH</sequence>
<comment type="caution">
    <text evidence="1">The sequence shown here is derived from an EMBL/GenBank/DDBJ whole genome shotgun (WGS) entry which is preliminary data.</text>
</comment>
<proteinExistence type="predicted"/>
<accession>A0AAN7NVF5</accession>
<evidence type="ECO:0000313" key="1">
    <source>
        <dbReference type="EMBL" id="KAK4831144.1"/>
    </source>
</evidence>
<reference evidence="1 2" key="1">
    <citation type="journal article" date="2023" name="J. Hered.">
        <title>Chromosome-level genome of the wood stork (Mycteria americana) provides insight into avian chromosome evolution.</title>
        <authorList>
            <person name="Flamio R. Jr."/>
            <person name="Ramstad K.M."/>
        </authorList>
    </citation>
    <scope>NUCLEOTIDE SEQUENCE [LARGE SCALE GENOMIC DNA]</scope>
    <source>
        <strain evidence="1">JAX WOST 10</strain>
    </source>
</reference>
<dbReference type="EMBL" id="JAUNZN010000001">
    <property type="protein sequence ID" value="KAK4831144.1"/>
    <property type="molecule type" value="Genomic_DNA"/>
</dbReference>
<name>A0AAN7NVF5_MYCAM</name>
<keyword evidence="2" id="KW-1185">Reference proteome</keyword>
<organism evidence="1 2">
    <name type="scientific">Mycteria americana</name>
    <name type="common">Wood stork</name>
    <dbReference type="NCBI Taxonomy" id="33587"/>
    <lineage>
        <taxon>Eukaryota</taxon>
        <taxon>Metazoa</taxon>
        <taxon>Chordata</taxon>
        <taxon>Craniata</taxon>
        <taxon>Vertebrata</taxon>
        <taxon>Euteleostomi</taxon>
        <taxon>Archelosauria</taxon>
        <taxon>Archosauria</taxon>
        <taxon>Dinosauria</taxon>
        <taxon>Saurischia</taxon>
        <taxon>Theropoda</taxon>
        <taxon>Coelurosauria</taxon>
        <taxon>Aves</taxon>
        <taxon>Neognathae</taxon>
        <taxon>Neoaves</taxon>
        <taxon>Aequornithes</taxon>
        <taxon>Ciconiiformes</taxon>
        <taxon>Ciconiidae</taxon>
        <taxon>Mycteria</taxon>
    </lineage>
</organism>